<dbReference type="InterPro" id="IPR023753">
    <property type="entry name" value="FAD/NAD-binding_dom"/>
</dbReference>
<dbReference type="EMBL" id="FJNB01000009">
    <property type="protein sequence ID" value="CZQ96261.1"/>
    <property type="molecule type" value="Genomic_DNA"/>
</dbReference>
<dbReference type="InterPro" id="IPR045024">
    <property type="entry name" value="NDH-2"/>
</dbReference>
<gene>
    <name evidence="11" type="ORF">SAMN05216375_12717</name>
    <name evidence="10" type="ORF">TR210_1368</name>
</gene>
<dbReference type="SUPFAM" id="SSF51905">
    <property type="entry name" value="FAD/NAD(P)-binding domain"/>
    <property type="match status" value="2"/>
</dbReference>
<dbReference type="PANTHER" id="PTHR43706:SF47">
    <property type="entry name" value="EXTERNAL NADH-UBIQUINONE OXIDOREDUCTASE 1, MITOCHONDRIAL-RELATED"/>
    <property type="match status" value="1"/>
</dbReference>
<keyword evidence="8" id="KW-0472">Membrane</keyword>
<dbReference type="InterPro" id="IPR036188">
    <property type="entry name" value="FAD/NAD-bd_sf"/>
</dbReference>
<evidence type="ECO:0000256" key="8">
    <source>
        <dbReference type="SAM" id="Phobius"/>
    </source>
</evidence>
<keyword evidence="6" id="KW-0520">NAD</keyword>
<accession>A0A143YT67</accession>
<evidence type="ECO:0000256" key="2">
    <source>
        <dbReference type="ARBA" id="ARBA00012637"/>
    </source>
</evidence>
<dbReference type="RefSeq" id="WP_068622785.1">
    <property type="nucleotide sequence ID" value="NZ_FJNB01000009.1"/>
</dbReference>
<evidence type="ECO:0000256" key="5">
    <source>
        <dbReference type="ARBA" id="ARBA00023002"/>
    </source>
</evidence>
<keyword evidence="5" id="KW-0560">Oxidoreductase</keyword>
<reference evidence="10 12" key="1">
    <citation type="submission" date="2016-02" db="EMBL/GenBank/DDBJ databases">
        <authorList>
            <person name="Wen L."/>
            <person name="He K."/>
            <person name="Yang H."/>
        </authorList>
    </citation>
    <scope>NUCLEOTIDE SEQUENCE [LARGE SCALE GENOMIC DNA]</scope>
    <source>
        <strain evidence="10">Trichococcus_R210</strain>
    </source>
</reference>
<reference evidence="11 13" key="2">
    <citation type="submission" date="2016-10" db="EMBL/GenBank/DDBJ databases">
        <authorList>
            <person name="Varghese N."/>
            <person name="Submissions S."/>
        </authorList>
    </citation>
    <scope>NUCLEOTIDE SEQUENCE [LARGE SCALE GENOMIC DNA]</scope>
    <source>
        <strain evidence="11 13">DSM 22150</strain>
    </source>
</reference>
<feature type="transmembrane region" description="Helical" evidence="8">
    <location>
        <begin position="570"/>
        <end position="588"/>
    </location>
</feature>
<dbReference type="Proteomes" id="UP000199280">
    <property type="component" value="Unassembled WGS sequence"/>
</dbReference>
<evidence type="ECO:0000256" key="7">
    <source>
        <dbReference type="ARBA" id="ARBA00047599"/>
    </source>
</evidence>
<evidence type="ECO:0000256" key="4">
    <source>
        <dbReference type="ARBA" id="ARBA00022827"/>
    </source>
</evidence>
<dbReference type="PANTHER" id="PTHR43706">
    <property type="entry name" value="NADH DEHYDROGENASE"/>
    <property type="match status" value="1"/>
</dbReference>
<dbReference type="PRINTS" id="PR00368">
    <property type="entry name" value="FADPNR"/>
</dbReference>
<feature type="transmembrane region" description="Helical" evidence="8">
    <location>
        <begin position="539"/>
        <end position="564"/>
    </location>
</feature>
<dbReference type="OrthoDB" id="9781621at2"/>
<name>A0A143YT67_9LACT</name>
<dbReference type="EMBL" id="FNYT01000027">
    <property type="protein sequence ID" value="SEJ79302.1"/>
    <property type="molecule type" value="Genomic_DNA"/>
</dbReference>
<evidence type="ECO:0000313" key="11">
    <source>
        <dbReference type="EMBL" id="SEJ79302.1"/>
    </source>
</evidence>
<evidence type="ECO:0000313" key="10">
    <source>
        <dbReference type="EMBL" id="CZQ96261.1"/>
    </source>
</evidence>
<evidence type="ECO:0000256" key="3">
    <source>
        <dbReference type="ARBA" id="ARBA00022630"/>
    </source>
</evidence>
<keyword evidence="13" id="KW-1185">Reference proteome</keyword>
<keyword evidence="8" id="KW-0812">Transmembrane</keyword>
<proteinExistence type="inferred from homology"/>
<dbReference type="Pfam" id="PF07992">
    <property type="entry name" value="Pyr_redox_2"/>
    <property type="match status" value="1"/>
</dbReference>
<protein>
    <recommendedName>
        <fullName evidence="2">NADH:ubiquinone reductase (non-electrogenic)</fullName>
        <ecNumber evidence="2">1.6.5.9</ecNumber>
    </recommendedName>
</protein>
<dbReference type="PRINTS" id="PR00411">
    <property type="entry name" value="PNDRDTASEI"/>
</dbReference>
<sequence length="625" mass="70114">MSKKNIVVVGAGFAGVAAAKKLSRHFKKNPDVLITLIDRHSYQTYMTELHEVAAGRVQPDAIQYDLQRLFSRNRNVDIVTDEVTHVDREQKVVTTSSHSFNYDYLILAMGGEPNTFNVPGVDEHAFTMWSWEDANKIRRHIQDTVEAASNEHDDAKRKAMLTAVVSGAGFTGVELVGDLMEWKDHLAKANKLDPAEFSLYLVEAAPQILGVVTEKEQQKAEKYMLKQGIQIIKGNGVANVEKDRVELSDGTIIPTHTLIWTAGVKANTDAAAYGIEQARAGRLVANKYMEAKDSDGVYLAGDLVYYEEPDKDNAPVPQIVQSAEQTGHTAAANIIASIEGTEKHEHKGTYQGFMISIGSRYGVAYLMDKIHLSGFFAMLVKHIVNLFYFMTIGSGYYFVQYIYHEFFHIKEKRNIFRGHLSRLGNVLWALPLRVFYGSMWTWEAVKKIYGLYGTTSWFGDDIVLPFAWLKEATTGASQAVTETATAVSHPVFGLSYAYGEEPMMIFKEAPEWFNSIMKIMIPNVEMALFFQKFMTIVELLIGLAIIAGLFTFLANAATIALVAAFSLSGMFYWVNMWFIPVAIALMNGSGRAFGLDYYVIPWIQKKLDNWWYGKTKSIYRPGVGQ</sequence>
<organism evidence="10 12">
    <name type="scientific">Trichococcus ilyis</name>
    <dbReference type="NCBI Taxonomy" id="640938"/>
    <lineage>
        <taxon>Bacteria</taxon>
        <taxon>Bacillati</taxon>
        <taxon>Bacillota</taxon>
        <taxon>Bacilli</taxon>
        <taxon>Lactobacillales</taxon>
        <taxon>Carnobacteriaceae</taxon>
        <taxon>Trichococcus</taxon>
    </lineage>
</organism>
<comment type="similarity">
    <text evidence="1">Belongs to the NADH dehydrogenase family.</text>
</comment>
<evidence type="ECO:0000313" key="12">
    <source>
        <dbReference type="Proteomes" id="UP000076878"/>
    </source>
</evidence>
<dbReference type="STRING" id="640938.TR210_1368"/>
<comment type="catalytic activity">
    <reaction evidence="7">
        <text>a quinone + NADH + H(+) = a quinol + NAD(+)</text>
        <dbReference type="Rhea" id="RHEA:46160"/>
        <dbReference type="ChEBI" id="CHEBI:15378"/>
        <dbReference type="ChEBI" id="CHEBI:24646"/>
        <dbReference type="ChEBI" id="CHEBI:57540"/>
        <dbReference type="ChEBI" id="CHEBI:57945"/>
        <dbReference type="ChEBI" id="CHEBI:132124"/>
        <dbReference type="EC" id="1.6.5.9"/>
    </reaction>
</comment>
<feature type="transmembrane region" description="Helical" evidence="8">
    <location>
        <begin position="386"/>
        <end position="403"/>
    </location>
</feature>
<keyword evidence="3" id="KW-0285">Flavoprotein</keyword>
<feature type="domain" description="FAD/NAD(P)-binding" evidence="9">
    <location>
        <begin position="5"/>
        <end position="327"/>
    </location>
</feature>
<evidence type="ECO:0000259" key="9">
    <source>
        <dbReference type="Pfam" id="PF07992"/>
    </source>
</evidence>
<evidence type="ECO:0000313" key="13">
    <source>
        <dbReference type="Proteomes" id="UP000199280"/>
    </source>
</evidence>
<dbReference type="GO" id="GO:0050136">
    <property type="term" value="F:NADH dehydrogenase (quinone) (non-electrogenic) activity"/>
    <property type="evidence" value="ECO:0007669"/>
    <property type="project" value="UniProtKB-EC"/>
</dbReference>
<dbReference type="Gene3D" id="3.50.50.100">
    <property type="match status" value="1"/>
</dbReference>
<evidence type="ECO:0000256" key="1">
    <source>
        <dbReference type="ARBA" id="ARBA00005272"/>
    </source>
</evidence>
<dbReference type="EC" id="1.6.5.9" evidence="2"/>
<evidence type="ECO:0000256" key="6">
    <source>
        <dbReference type="ARBA" id="ARBA00023027"/>
    </source>
</evidence>
<dbReference type="Proteomes" id="UP000076878">
    <property type="component" value="Unassembled WGS sequence"/>
</dbReference>
<keyword evidence="4" id="KW-0274">FAD</keyword>
<dbReference type="AlphaFoldDB" id="A0A143YT67"/>
<keyword evidence="8" id="KW-1133">Transmembrane helix</keyword>